<dbReference type="InterPro" id="IPR007219">
    <property type="entry name" value="XnlR_reg_dom"/>
</dbReference>
<dbReference type="GO" id="GO:0043565">
    <property type="term" value="F:sequence-specific DNA binding"/>
    <property type="evidence" value="ECO:0007669"/>
    <property type="project" value="TreeGrafter"/>
</dbReference>
<dbReference type="GO" id="GO:0008270">
    <property type="term" value="F:zinc ion binding"/>
    <property type="evidence" value="ECO:0007669"/>
    <property type="project" value="InterPro"/>
</dbReference>
<keyword evidence="3" id="KW-0805">Transcription regulation</keyword>
<dbReference type="STRING" id="329884.A0A4U0Y402"/>
<gene>
    <name evidence="8" type="ORF">B0A55_01167</name>
</gene>
<evidence type="ECO:0000256" key="5">
    <source>
        <dbReference type="ARBA" id="ARBA00023163"/>
    </source>
</evidence>
<dbReference type="CDD" id="cd12148">
    <property type="entry name" value="fungal_TF_MHR"/>
    <property type="match status" value="1"/>
</dbReference>
<evidence type="ECO:0000256" key="1">
    <source>
        <dbReference type="ARBA" id="ARBA00004123"/>
    </source>
</evidence>
<evidence type="ECO:0000256" key="4">
    <source>
        <dbReference type="ARBA" id="ARBA00023125"/>
    </source>
</evidence>
<dbReference type="GO" id="GO:0006351">
    <property type="term" value="P:DNA-templated transcription"/>
    <property type="evidence" value="ECO:0007669"/>
    <property type="project" value="InterPro"/>
</dbReference>
<name>A0A4U0Y402_9PEZI</name>
<keyword evidence="6" id="KW-0539">Nucleus</keyword>
<keyword evidence="4" id="KW-0238">DNA-binding</keyword>
<dbReference type="InterPro" id="IPR051711">
    <property type="entry name" value="Stress_Response_Reg"/>
</dbReference>
<evidence type="ECO:0000259" key="7">
    <source>
        <dbReference type="SMART" id="SM00906"/>
    </source>
</evidence>
<feature type="domain" description="Xylanolytic transcriptional activator regulatory" evidence="7">
    <location>
        <begin position="146"/>
        <end position="220"/>
    </location>
</feature>
<protein>
    <recommendedName>
        <fullName evidence="7">Xylanolytic transcriptional activator regulatory domain-containing protein</fullName>
    </recommendedName>
</protein>
<comment type="subcellular location">
    <subcellularLocation>
        <location evidence="1">Nucleus</location>
    </subcellularLocation>
</comment>
<evidence type="ECO:0000313" key="9">
    <source>
        <dbReference type="Proteomes" id="UP000309340"/>
    </source>
</evidence>
<dbReference type="SMART" id="SM00906">
    <property type="entry name" value="Fungal_trans"/>
    <property type="match status" value="1"/>
</dbReference>
<sequence>MGFEVAPPESDGSTSWEAFALLPDRQTIDRAIDIVISEACCNMQFLDGATLRAAADNVFAELEDDSTPHARQPLALLYSAMALSRLYHPIEPANKKPRKPQGVSGIRYFRAARAFLDPANCRSVTSLQTLLCMILYTNGTSMISTCYSYICMAVAAALQLGIFADLGADNDMPEEEKSKRRRIFTVLSITDSYVTTSLGLPRTLRDIDPERSLPTTIRPSDVRDPLFGTYMHAELIQILAMTVESNHPFTQPIQSKNGTYGVEYRKIVATEEKLAAWIGRLQELSLPAALVANGDNLRSQLMLRLYYAHVQMVLYRPFLHHALRDTQQMGRTSLKAYACGSDCVKAAMQAVWLVERLEASSMFNSALWFIKLIVSFTAAILSLFVTCNYGAPTVDETADAVRRIRELCARHSHENDSLKRCLEFLESIPQPGPHTDHDTKASMWNSFSQNTSSFADAFHAPGSDRSEDDEMLQALSFV</sequence>
<dbReference type="GO" id="GO:0045944">
    <property type="term" value="P:positive regulation of transcription by RNA polymerase II"/>
    <property type="evidence" value="ECO:0007669"/>
    <property type="project" value="TreeGrafter"/>
</dbReference>
<keyword evidence="9" id="KW-1185">Reference proteome</keyword>
<evidence type="ECO:0000313" key="8">
    <source>
        <dbReference type="EMBL" id="TKA82903.1"/>
    </source>
</evidence>
<accession>A0A4U0Y402</accession>
<keyword evidence="2" id="KW-0862">Zinc</keyword>
<dbReference type="Pfam" id="PF04082">
    <property type="entry name" value="Fungal_trans"/>
    <property type="match status" value="1"/>
</dbReference>
<dbReference type="OrthoDB" id="422427at2759"/>
<dbReference type="PANTHER" id="PTHR47540">
    <property type="entry name" value="THIAMINE REPRESSIBLE GENES REGULATORY PROTEIN THI5"/>
    <property type="match status" value="1"/>
</dbReference>
<organism evidence="8 9">
    <name type="scientific">Friedmanniomyces simplex</name>
    <dbReference type="NCBI Taxonomy" id="329884"/>
    <lineage>
        <taxon>Eukaryota</taxon>
        <taxon>Fungi</taxon>
        <taxon>Dikarya</taxon>
        <taxon>Ascomycota</taxon>
        <taxon>Pezizomycotina</taxon>
        <taxon>Dothideomycetes</taxon>
        <taxon>Dothideomycetidae</taxon>
        <taxon>Mycosphaerellales</taxon>
        <taxon>Teratosphaeriaceae</taxon>
        <taxon>Friedmanniomyces</taxon>
    </lineage>
</organism>
<dbReference type="EMBL" id="NAJQ01000022">
    <property type="protein sequence ID" value="TKA82903.1"/>
    <property type="molecule type" value="Genomic_DNA"/>
</dbReference>
<comment type="caution">
    <text evidence="8">The sequence shown here is derived from an EMBL/GenBank/DDBJ whole genome shotgun (WGS) entry which is preliminary data.</text>
</comment>
<keyword evidence="5" id="KW-0804">Transcription</keyword>
<dbReference type="PANTHER" id="PTHR47540:SF1">
    <property type="entry name" value="ACTIVATOR OF STRESS GENES 1-RELATED"/>
    <property type="match status" value="1"/>
</dbReference>
<dbReference type="Proteomes" id="UP000309340">
    <property type="component" value="Unassembled WGS sequence"/>
</dbReference>
<dbReference type="GO" id="GO:0005634">
    <property type="term" value="C:nucleus"/>
    <property type="evidence" value="ECO:0007669"/>
    <property type="project" value="UniProtKB-SubCell"/>
</dbReference>
<evidence type="ECO:0000256" key="2">
    <source>
        <dbReference type="ARBA" id="ARBA00022833"/>
    </source>
</evidence>
<evidence type="ECO:0000256" key="6">
    <source>
        <dbReference type="ARBA" id="ARBA00023242"/>
    </source>
</evidence>
<evidence type="ECO:0000256" key="3">
    <source>
        <dbReference type="ARBA" id="ARBA00023015"/>
    </source>
</evidence>
<reference evidence="8 9" key="1">
    <citation type="submission" date="2017-03" db="EMBL/GenBank/DDBJ databases">
        <title>Genomes of endolithic fungi from Antarctica.</title>
        <authorList>
            <person name="Coleine C."/>
            <person name="Masonjones S."/>
            <person name="Stajich J.E."/>
        </authorList>
    </citation>
    <scope>NUCLEOTIDE SEQUENCE [LARGE SCALE GENOMIC DNA]</scope>
    <source>
        <strain evidence="8 9">CCFEE 5184</strain>
    </source>
</reference>
<dbReference type="AlphaFoldDB" id="A0A4U0Y402"/>
<proteinExistence type="predicted"/>